<organism evidence="3 4">
    <name type="scientific">Streptococcus sinensis</name>
    <dbReference type="NCBI Taxonomy" id="176090"/>
    <lineage>
        <taxon>Bacteria</taxon>
        <taxon>Bacillati</taxon>
        <taxon>Bacillota</taxon>
        <taxon>Bacilli</taxon>
        <taxon>Lactobacillales</taxon>
        <taxon>Streptococcaceae</taxon>
        <taxon>Streptococcus</taxon>
    </lineage>
</organism>
<keyword evidence="4" id="KW-1185">Reference proteome</keyword>
<feature type="signal peptide" evidence="1">
    <location>
        <begin position="1"/>
        <end position="21"/>
    </location>
</feature>
<dbReference type="Proteomes" id="UP000030019">
    <property type="component" value="Unassembled WGS sequence"/>
</dbReference>
<gene>
    <name evidence="3" type="ORF">SSIN_0835</name>
</gene>
<evidence type="ECO:0000256" key="1">
    <source>
        <dbReference type="SAM" id="SignalP"/>
    </source>
</evidence>
<comment type="caution">
    <text evidence="3">The sequence shown here is derived from an EMBL/GenBank/DDBJ whole genome shotgun (WGS) entry which is preliminary data.</text>
</comment>
<dbReference type="InterPro" id="IPR036699">
    <property type="entry name" value="YehR-like_sf"/>
</dbReference>
<evidence type="ECO:0000259" key="2">
    <source>
        <dbReference type="Pfam" id="PF21642"/>
    </source>
</evidence>
<dbReference type="EMBL" id="JPEN01000055">
    <property type="protein sequence ID" value="KGM37390.1"/>
    <property type="molecule type" value="Genomic_DNA"/>
</dbReference>
<dbReference type="PROSITE" id="PS51257">
    <property type="entry name" value="PROKAR_LIPOPROTEIN"/>
    <property type="match status" value="1"/>
</dbReference>
<evidence type="ECO:0000313" key="4">
    <source>
        <dbReference type="Proteomes" id="UP000030019"/>
    </source>
</evidence>
<dbReference type="PATRIC" id="fig|176090.4.peg.828"/>
<sequence length="183" mass="20416">MKRLAFLLAVVSVLLSGCALLNRHSNRPNQTSSSTSSVESPTNQKIISKVLVGKIDGIEHRDTITYQGKKLLRLRMELISELPQEITDVAATMSPNELTKLIREAMQEDPDFVEAQRLDGFSADYSVTADKKLQVVIDLDLQKINVDKVEDLSYFEDFGISDIKDATPEMFILGMKLGGLKEE</sequence>
<name>A0A0A0DH82_9STRE</name>
<dbReference type="NCBIfam" id="NF041193">
    <property type="entry name" value="lipo_SP0191"/>
    <property type="match status" value="1"/>
</dbReference>
<feature type="domain" description="SP-0191-like C-terminal" evidence="2">
    <location>
        <begin position="54"/>
        <end position="173"/>
    </location>
</feature>
<dbReference type="Pfam" id="PF21642">
    <property type="entry name" value="SP_0191-like"/>
    <property type="match status" value="1"/>
</dbReference>
<dbReference type="STRING" id="176090.SSIN_0835"/>
<reference evidence="3 4" key="1">
    <citation type="submission" date="2014-06" db="EMBL/GenBank/DDBJ databases">
        <authorList>
            <person name="Teng J.L."/>
            <person name="Huang Y."/>
            <person name="Tse H."/>
            <person name="Lau S.K."/>
            <person name="Woo P.C."/>
        </authorList>
    </citation>
    <scope>NUCLEOTIDE SEQUENCE [LARGE SCALE GENOMIC DNA]</scope>
    <source>
        <strain evidence="3 4">HKU4</strain>
    </source>
</reference>
<dbReference type="AlphaFoldDB" id="A0A0A0DH82"/>
<proteinExistence type="predicted"/>
<protein>
    <submittedName>
        <fullName evidence="3">Conserved uncharacterized protein</fullName>
    </submittedName>
</protein>
<accession>A0A0A0DH82</accession>
<evidence type="ECO:0000313" key="3">
    <source>
        <dbReference type="EMBL" id="KGM37390.1"/>
    </source>
</evidence>
<dbReference type="InterPro" id="IPR047840">
    <property type="entry name" value="SP_0191-like"/>
</dbReference>
<dbReference type="InterPro" id="IPR048787">
    <property type="entry name" value="SP_0191-like_C"/>
</dbReference>
<feature type="chain" id="PRO_5001961091" evidence="1">
    <location>
        <begin position="22"/>
        <end position="183"/>
    </location>
</feature>
<dbReference type="RefSeq" id="WP_037616101.1">
    <property type="nucleotide sequence ID" value="NZ_JABTYC020000001.1"/>
</dbReference>
<dbReference type="SUPFAM" id="SSF160704">
    <property type="entry name" value="YehR-like"/>
    <property type="match status" value="1"/>
</dbReference>
<keyword evidence="1" id="KW-0732">Signal</keyword>